<dbReference type="GO" id="GO:0030170">
    <property type="term" value="F:pyridoxal phosphate binding"/>
    <property type="evidence" value="ECO:0007669"/>
    <property type="project" value="InterPro"/>
</dbReference>
<protein>
    <submittedName>
        <fullName evidence="7">Putative HTH-type transcriptional regulator YjiR</fullName>
    </submittedName>
</protein>
<dbReference type="GO" id="GO:0003700">
    <property type="term" value="F:DNA-binding transcription factor activity"/>
    <property type="evidence" value="ECO:0007669"/>
    <property type="project" value="InterPro"/>
</dbReference>
<dbReference type="InterPro" id="IPR000524">
    <property type="entry name" value="Tscrpt_reg_HTH_GntR"/>
</dbReference>
<dbReference type="Gene3D" id="1.10.10.10">
    <property type="entry name" value="Winged helix-like DNA-binding domain superfamily/Winged helix DNA-binding domain"/>
    <property type="match status" value="1"/>
</dbReference>
<evidence type="ECO:0000259" key="6">
    <source>
        <dbReference type="PROSITE" id="PS50949"/>
    </source>
</evidence>
<dbReference type="EMBL" id="FWFR01000003">
    <property type="protein sequence ID" value="SLN73271.1"/>
    <property type="molecule type" value="Genomic_DNA"/>
</dbReference>
<dbReference type="Proteomes" id="UP000193200">
    <property type="component" value="Unassembled WGS sequence"/>
</dbReference>
<dbReference type="CDD" id="cd00609">
    <property type="entry name" value="AAT_like"/>
    <property type="match status" value="1"/>
</dbReference>
<dbReference type="CDD" id="cd07377">
    <property type="entry name" value="WHTH_GntR"/>
    <property type="match status" value="1"/>
</dbReference>
<dbReference type="Pfam" id="PF00392">
    <property type="entry name" value="GntR"/>
    <property type="match status" value="1"/>
</dbReference>
<gene>
    <name evidence="7" type="primary">yjiR_3</name>
    <name evidence="7" type="ORF">OCH7691_03583</name>
</gene>
<keyword evidence="3" id="KW-0805">Transcription regulation</keyword>
<dbReference type="RefSeq" id="WP_176245145.1">
    <property type="nucleotide sequence ID" value="NZ_FWFR01000003.1"/>
</dbReference>
<keyword evidence="2" id="KW-0663">Pyridoxal phosphate</keyword>
<evidence type="ECO:0000256" key="3">
    <source>
        <dbReference type="ARBA" id="ARBA00023015"/>
    </source>
</evidence>
<dbReference type="SUPFAM" id="SSF53383">
    <property type="entry name" value="PLP-dependent transferases"/>
    <property type="match status" value="1"/>
</dbReference>
<dbReference type="PROSITE" id="PS50949">
    <property type="entry name" value="HTH_GNTR"/>
    <property type="match status" value="1"/>
</dbReference>
<name>A0A1Y5TUJ5_9PROT</name>
<dbReference type="Gene3D" id="3.90.1150.10">
    <property type="entry name" value="Aspartate Aminotransferase, domain 1"/>
    <property type="match status" value="1"/>
</dbReference>
<dbReference type="InterPro" id="IPR051446">
    <property type="entry name" value="HTH_trans_reg/aminotransferase"/>
</dbReference>
<dbReference type="InterPro" id="IPR015421">
    <property type="entry name" value="PyrdxlP-dep_Trfase_major"/>
</dbReference>
<dbReference type="Gene3D" id="3.40.640.10">
    <property type="entry name" value="Type I PLP-dependent aspartate aminotransferase-like (Major domain)"/>
    <property type="match status" value="1"/>
</dbReference>
<dbReference type="AlphaFoldDB" id="A0A1Y5TUJ5"/>
<comment type="similarity">
    <text evidence="1">In the C-terminal section; belongs to the class-I pyridoxal-phosphate-dependent aminotransferase family.</text>
</comment>
<feature type="domain" description="HTH gntR-type" evidence="6">
    <location>
        <begin position="13"/>
        <end position="81"/>
    </location>
</feature>
<accession>A0A1Y5TUJ5</accession>
<dbReference type="InterPro" id="IPR015422">
    <property type="entry name" value="PyrdxlP-dep_Trfase_small"/>
</dbReference>
<dbReference type="InterPro" id="IPR036390">
    <property type="entry name" value="WH_DNA-bd_sf"/>
</dbReference>
<evidence type="ECO:0000256" key="5">
    <source>
        <dbReference type="ARBA" id="ARBA00023163"/>
    </source>
</evidence>
<evidence type="ECO:0000256" key="4">
    <source>
        <dbReference type="ARBA" id="ARBA00023125"/>
    </source>
</evidence>
<keyword evidence="5" id="KW-0804">Transcription</keyword>
<dbReference type="InParanoid" id="A0A1Y5TUJ5"/>
<evidence type="ECO:0000256" key="2">
    <source>
        <dbReference type="ARBA" id="ARBA00022898"/>
    </source>
</evidence>
<evidence type="ECO:0000313" key="8">
    <source>
        <dbReference type="Proteomes" id="UP000193200"/>
    </source>
</evidence>
<keyword evidence="8" id="KW-1185">Reference proteome</keyword>
<evidence type="ECO:0000256" key="1">
    <source>
        <dbReference type="ARBA" id="ARBA00005384"/>
    </source>
</evidence>
<sequence>MTIWQPTHIPDISPRYRAIAEAVIDAVARGELPGGSQLPPQRQLAWKLGVTVGTISRAYSLLQELGMLSGEVGRGSFIRDEAARAESARLAPAEDGLIDLTRAVPILEQQGPLLAKTLRRIADQPDLAAMLAYPPGDGHRPFREAGAAWMKRVGVDAEPDLMALANGNQQGFSVAIGMLARPGDTILSEGMTWPGFAGAARMFGVRLGGVDFDEHGMRPDALERAVSRTGARVVVVVPALHNPTSAVMPEERRRAIVEVARRHDLMLIEDAVYAHQIAEPVVALASLAPERTVYLSSLSKSISGGLRVAWVKAPEQLRGALTDAVHSLYIQPPPLTFQVARQWIDDGTADRLCADQRRAAERRQRIARELLDGLDYLAHPQSFNILLSLPQAWRAEDFVRAARSRGVSILAAEEFVVGGYRPPEAVRISVSGARDDMLARRGIGIVAGLAREIPPSRGTVI</sequence>
<dbReference type="SMART" id="SM00345">
    <property type="entry name" value="HTH_GNTR"/>
    <property type="match status" value="1"/>
</dbReference>
<organism evidence="7 8">
    <name type="scientific">Oceanibacterium hippocampi</name>
    <dbReference type="NCBI Taxonomy" id="745714"/>
    <lineage>
        <taxon>Bacteria</taxon>
        <taxon>Pseudomonadati</taxon>
        <taxon>Pseudomonadota</taxon>
        <taxon>Alphaproteobacteria</taxon>
        <taxon>Sneathiellales</taxon>
        <taxon>Sneathiellaceae</taxon>
        <taxon>Oceanibacterium</taxon>
    </lineage>
</organism>
<dbReference type="PANTHER" id="PTHR46577:SF1">
    <property type="entry name" value="HTH-TYPE TRANSCRIPTIONAL REGULATORY PROTEIN GABR"/>
    <property type="match status" value="1"/>
</dbReference>
<reference evidence="7 8" key="1">
    <citation type="submission" date="2017-03" db="EMBL/GenBank/DDBJ databases">
        <authorList>
            <person name="Afonso C.L."/>
            <person name="Miller P.J."/>
            <person name="Scott M.A."/>
            <person name="Spackman E."/>
            <person name="Goraichik I."/>
            <person name="Dimitrov K.M."/>
            <person name="Suarez D.L."/>
            <person name="Swayne D.E."/>
        </authorList>
    </citation>
    <scope>NUCLEOTIDE SEQUENCE [LARGE SCALE GENOMIC DNA]</scope>
    <source>
        <strain evidence="7 8">CECT 7691</strain>
    </source>
</reference>
<dbReference type="GO" id="GO:0003677">
    <property type="term" value="F:DNA binding"/>
    <property type="evidence" value="ECO:0007669"/>
    <property type="project" value="UniProtKB-KW"/>
</dbReference>
<dbReference type="InterPro" id="IPR015424">
    <property type="entry name" value="PyrdxlP-dep_Trfase"/>
</dbReference>
<keyword evidence="4" id="KW-0238">DNA-binding</keyword>
<dbReference type="InterPro" id="IPR036388">
    <property type="entry name" value="WH-like_DNA-bd_sf"/>
</dbReference>
<dbReference type="SUPFAM" id="SSF46785">
    <property type="entry name" value="Winged helix' DNA-binding domain"/>
    <property type="match status" value="1"/>
</dbReference>
<evidence type="ECO:0000313" key="7">
    <source>
        <dbReference type="EMBL" id="SLN73271.1"/>
    </source>
</evidence>
<proteinExistence type="inferred from homology"/>
<dbReference type="PANTHER" id="PTHR46577">
    <property type="entry name" value="HTH-TYPE TRANSCRIPTIONAL REGULATORY PROTEIN GABR"/>
    <property type="match status" value="1"/>
</dbReference>
<dbReference type="Pfam" id="PF00155">
    <property type="entry name" value="Aminotran_1_2"/>
    <property type="match status" value="1"/>
</dbReference>
<dbReference type="InterPro" id="IPR004839">
    <property type="entry name" value="Aminotransferase_I/II_large"/>
</dbReference>